<dbReference type="EnsemblPlants" id="TuG1812G0200000758.01.T01">
    <property type="protein sequence ID" value="TuG1812G0200000758.01.T01.cds402927"/>
    <property type="gene ID" value="TuG1812G0200000758.01"/>
</dbReference>
<dbReference type="PANTHER" id="PTHR34591:SF59">
    <property type="entry name" value="F-BOX DOMAIN-CONTAINING PROTEIN"/>
    <property type="match status" value="1"/>
</dbReference>
<evidence type="ECO:0000313" key="4">
    <source>
        <dbReference type="Proteomes" id="UP000015106"/>
    </source>
</evidence>
<keyword evidence="4" id="KW-1185">Reference proteome</keyword>
<protein>
    <submittedName>
        <fullName evidence="3">Uncharacterized protein</fullName>
    </submittedName>
</protein>
<reference evidence="3" key="3">
    <citation type="submission" date="2022-06" db="UniProtKB">
        <authorList>
            <consortium name="EnsemblPlants"/>
        </authorList>
    </citation>
    <scope>IDENTIFICATION</scope>
</reference>
<evidence type="ECO:0000313" key="3">
    <source>
        <dbReference type="EnsemblPlants" id="TuG1812S0001001300.01.T01.s_cds279"/>
    </source>
</evidence>
<feature type="compositionally biased region" description="Basic residues" evidence="1">
    <location>
        <begin position="7"/>
        <end position="18"/>
    </location>
</feature>
<sequence length="232" mass="26959">GAAGGNTRRRAPPRRAARPCRVPLRLQGPARRHRRPPPAARGPPPALRRRRIHQFLLRTCVGVLRQSLHRPHHLRQVRLPPILDYDRPVLGPWVLQDINYNGYLKERKDLIEGGEDTEYMEYLKENKLELNSGKEQLVEEKFEWDSENDNILHKEDVVDARGNGYFDILGFHPYKEIAFLGVSMYRGIAYHLKYSKVQDLGYLYPTTCHLALQNECFITVSFPYTPCLTGYR</sequence>
<accession>A0A8R7R8A1</accession>
<dbReference type="Proteomes" id="UP000015106">
    <property type="component" value="Chromosome 2"/>
</dbReference>
<dbReference type="EnsemblPlants" id="TuG1812S0001001300.01.T01">
    <property type="protein sequence ID" value="TuG1812S0001001300.01.T01.s_cds279"/>
    <property type="gene ID" value="TuG1812S0001001300.01"/>
</dbReference>
<feature type="region of interest" description="Disordered" evidence="1">
    <location>
        <begin position="1"/>
        <end position="48"/>
    </location>
</feature>
<evidence type="ECO:0000256" key="1">
    <source>
        <dbReference type="SAM" id="MobiDB-lite"/>
    </source>
</evidence>
<dbReference type="PANTHER" id="PTHR34591">
    <property type="entry name" value="OS03G0653100 PROTEIN-RELATED"/>
    <property type="match status" value="1"/>
</dbReference>
<feature type="compositionally biased region" description="Pro residues" evidence="1">
    <location>
        <begin position="37"/>
        <end position="46"/>
    </location>
</feature>
<name>A0A8R7R8A1_TRIUA</name>
<reference evidence="4" key="1">
    <citation type="journal article" date="2013" name="Nature">
        <title>Draft genome of the wheat A-genome progenitor Triticum urartu.</title>
        <authorList>
            <person name="Ling H.Q."/>
            <person name="Zhao S."/>
            <person name="Liu D."/>
            <person name="Wang J."/>
            <person name="Sun H."/>
            <person name="Zhang C."/>
            <person name="Fan H."/>
            <person name="Li D."/>
            <person name="Dong L."/>
            <person name="Tao Y."/>
            <person name="Gao C."/>
            <person name="Wu H."/>
            <person name="Li Y."/>
            <person name="Cui Y."/>
            <person name="Guo X."/>
            <person name="Zheng S."/>
            <person name="Wang B."/>
            <person name="Yu K."/>
            <person name="Liang Q."/>
            <person name="Yang W."/>
            <person name="Lou X."/>
            <person name="Chen J."/>
            <person name="Feng M."/>
            <person name="Jian J."/>
            <person name="Zhang X."/>
            <person name="Luo G."/>
            <person name="Jiang Y."/>
            <person name="Liu J."/>
            <person name="Wang Z."/>
            <person name="Sha Y."/>
            <person name="Zhang B."/>
            <person name="Wu H."/>
            <person name="Tang D."/>
            <person name="Shen Q."/>
            <person name="Xue P."/>
            <person name="Zou S."/>
            <person name="Wang X."/>
            <person name="Liu X."/>
            <person name="Wang F."/>
            <person name="Yang Y."/>
            <person name="An X."/>
            <person name="Dong Z."/>
            <person name="Zhang K."/>
            <person name="Zhang X."/>
            <person name="Luo M.C."/>
            <person name="Dvorak J."/>
            <person name="Tong Y."/>
            <person name="Wang J."/>
            <person name="Yang H."/>
            <person name="Li Z."/>
            <person name="Wang D."/>
            <person name="Zhang A."/>
            <person name="Wang J."/>
        </authorList>
    </citation>
    <scope>NUCLEOTIDE SEQUENCE</scope>
    <source>
        <strain evidence="4">cv. G1812</strain>
    </source>
</reference>
<evidence type="ECO:0000313" key="2">
    <source>
        <dbReference type="EnsemblPlants" id="TuG1812G0200000758.01.T01.cds402927"/>
    </source>
</evidence>
<dbReference type="AlphaFoldDB" id="A0A8R7R8A1"/>
<proteinExistence type="predicted"/>
<organism evidence="3 4">
    <name type="scientific">Triticum urartu</name>
    <name type="common">Red wild einkorn</name>
    <name type="synonym">Crithodium urartu</name>
    <dbReference type="NCBI Taxonomy" id="4572"/>
    <lineage>
        <taxon>Eukaryota</taxon>
        <taxon>Viridiplantae</taxon>
        <taxon>Streptophyta</taxon>
        <taxon>Embryophyta</taxon>
        <taxon>Tracheophyta</taxon>
        <taxon>Spermatophyta</taxon>
        <taxon>Magnoliopsida</taxon>
        <taxon>Liliopsida</taxon>
        <taxon>Poales</taxon>
        <taxon>Poaceae</taxon>
        <taxon>BOP clade</taxon>
        <taxon>Pooideae</taxon>
        <taxon>Triticodae</taxon>
        <taxon>Triticeae</taxon>
        <taxon>Triticinae</taxon>
        <taxon>Triticum</taxon>
    </lineage>
</organism>
<dbReference type="Gramene" id="TuG1812G0200000758.01.T01">
    <property type="protein sequence ID" value="TuG1812G0200000758.01.T01.cds402927"/>
    <property type="gene ID" value="TuG1812G0200000758.01"/>
</dbReference>
<dbReference type="Gramene" id="TuG1812S0001001300.01.T01">
    <property type="protein sequence ID" value="TuG1812S0001001300.01.T01.s_cds279"/>
    <property type="gene ID" value="TuG1812S0001001300.01"/>
</dbReference>
<reference evidence="2" key="2">
    <citation type="submission" date="2018-03" db="EMBL/GenBank/DDBJ databases">
        <title>The Triticum urartu genome reveals the dynamic nature of wheat genome evolution.</title>
        <authorList>
            <person name="Ling H."/>
            <person name="Ma B."/>
            <person name="Shi X."/>
            <person name="Liu H."/>
            <person name="Dong L."/>
            <person name="Sun H."/>
            <person name="Cao Y."/>
            <person name="Gao Q."/>
            <person name="Zheng S."/>
            <person name="Li Y."/>
            <person name="Yu Y."/>
            <person name="Du H."/>
            <person name="Qi M."/>
            <person name="Li Y."/>
            <person name="Yu H."/>
            <person name="Cui Y."/>
            <person name="Wang N."/>
            <person name="Chen C."/>
            <person name="Wu H."/>
            <person name="Zhao Y."/>
            <person name="Zhang J."/>
            <person name="Li Y."/>
            <person name="Zhou W."/>
            <person name="Zhang B."/>
            <person name="Hu W."/>
            <person name="Eijk M."/>
            <person name="Tang J."/>
            <person name="Witsenboer H."/>
            <person name="Zhao S."/>
            <person name="Li Z."/>
            <person name="Zhang A."/>
            <person name="Wang D."/>
            <person name="Liang C."/>
        </authorList>
    </citation>
    <scope>NUCLEOTIDE SEQUENCE [LARGE SCALE GENOMIC DNA]</scope>
    <source>
        <strain evidence="2">cv. G1812</strain>
    </source>
</reference>